<dbReference type="Gene3D" id="1.20.1250.20">
    <property type="entry name" value="MFS general substrate transporter like domains"/>
    <property type="match status" value="2"/>
</dbReference>
<dbReference type="Proteomes" id="UP000054144">
    <property type="component" value="Unassembled WGS sequence"/>
</dbReference>
<dbReference type="PROSITE" id="PS50850">
    <property type="entry name" value="MFS"/>
    <property type="match status" value="1"/>
</dbReference>
<feature type="transmembrane region" description="Helical" evidence="7">
    <location>
        <begin position="186"/>
        <end position="206"/>
    </location>
</feature>
<feature type="transmembrane region" description="Helical" evidence="7">
    <location>
        <begin position="427"/>
        <end position="446"/>
    </location>
</feature>
<dbReference type="FunFam" id="1.20.1250.20:FF:000286">
    <property type="entry name" value="MFS efflux transporter"/>
    <property type="match status" value="1"/>
</dbReference>
<dbReference type="GO" id="GO:0016020">
    <property type="term" value="C:membrane"/>
    <property type="evidence" value="ECO:0007669"/>
    <property type="project" value="TreeGrafter"/>
</dbReference>
<evidence type="ECO:0000256" key="2">
    <source>
        <dbReference type="ARBA" id="ARBA00008335"/>
    </source>
</evidence>
<reference evidence="9 10" key="1">
    <citation type="journal article" date="2015" name="Fungal Genet. Biol.">
        <title>Evolution of novel wood decay mechanisms in Agaricales revealed by the genome sequences of Fistulina hepatica and Cylindrobasidium torrendii.</title>
        <authorList>
            <person name="Floudas D."/>
            <person name="Held B.W."/>
            <person name="Riley R."/>
            <person name="Nagy L.G."/>
            <person name="Koehler G."/>
            <person name="Ransdell A.S."/>
            <person name="Younus H."/>
            <person name="Chow J."/>
            <person name="Chiniquy J."/>
            <person name="Lipzen A."/>
            <person name="Tritt A."/>
            <person name="Sun H."/>
            <person name="Haridas S."/>
            <person name="LaButti K."/>
            <person name="Ohm R.A."/>
            <person name="Kues U."/>
            <person name="Blanchette R.A."/>
            <person name="Grigoriev I.V."/>
            <person name="Minto R.E."/>
            <person name="Hibbett D.S."/>
        </authorList>
    </citation>
    <scope>NUCLEOTIDE SEQUENCE [LARGE SCALE GENOMIC DNA]</scope>
    <source>
        <strain evidence="9 10">ATCC 64428</strain>
    </source>
</reference>
<dbReference type="InterPro" id="IPR011701">
    <property type="entry name" value="MFS"/>
</dbReference>
<dbReference type="InterPro" id="IPR036259">
    <property type="entry name" value="MFS_trans_sf"/>
</dbReference>
<accession>A0A0D7AAR3</accession>
<dbReference type="AlphaFoldDB" id="A0A0D7AAR3"/>
<name>A0A0D7AAR3_9AGAR</name>
<feature type="transmembrane region" description="Helical" evidence="7">
    <location>
        <begin position="149"/>
        <end position="165"/>
    </location>
</feature>
<evidence type="ECO:0000256" key="7">
    <source>
        <dbReference type="SAM" id="Phobius"/>
    </source>
</evidence>
<evidence type="ECO:0000256" key="6">
    <source>
        <dbReference type="ARBA" id="ARBA00023136"/>
    </source>
</evidence>
<keyword evidence="6 7" id="KW-0472">Membrane</keyword>
<evidence type="ECO:0000256" key="5">
    <source>
        <dbReference type="ARBA" id="ARBA00022989"/>
    </source>
</evidence>
<dbReference type="PANTHER" id="PTHR23514:SF3">
    <property type="entry name" value="BYPASS OF STOP CODON PROTEIN 6"/>
    <property type="match status" value="1"/>
</dbReference>
<dbReference type="InterPro" id="IPR051788">
    <property type="entry name" value="MFS_Transporter"/>
</dbReference>
<evidence type="ECO:0000313" key="10">
    <source>
        <dbReference type="Proteomes" id="UP000054144"/>
    </source>
</evidence>
<feature type="transmembrane region" description="Helical" evidence="7">
    <location>
        <begin position="339"/>
        <end position="358"/>
    </location>
</feature>
<dbReference type="GO" id="GO:0012505">
    <property type="term" value="C:endomembrane system"/>
    <property type="evidence" value="ECO:0007669"/>
    <property type="project" value="UniProtKB-SubCell"/>
</dbReference>
<feature type="domain" description="Major facilitator superfamily (MFS) profile" evidence="8">
    <location>
        <begin position="274"/>
        <end position="455"/>
    </location>
</feature>
<sequence length="455" mass="49227">MRRPSAIRHDTQDTLATYKDPNVAASPIEPLSRADTLTEDTLPTLSLPDAATSKQRQTGNIHFMAVCWSLYLEGWNDGTLGPLLPVMESYFHIGYIIVALLFVVNCAGFVSGALCNVWLDSKLGIGKVMLMGAVVQLCAYIMMAPCPPFPVYCLAYCFVGFGMSLQNAQANGFVGSLKTNMTTKLGIMHAAYGFGAFCSPFAATHFSESKHWSYHWIISIGLAFTNCLALLLVFRGKRQDQLMAEAGQQTNEPEARTANNDHSMYRQIMSIRAVPLLAMFALIYIGTEVTLGGWIVTFIIDERQGGKNSGYISSGFFGGLTLGRIVLLGLNKLVGEYRVIYLYAIVSIALELTVWFVPSIIENALAVSLIGLLLGPIFPIIVSHATRVLPRALLTASVGLIGGIGMAGSAAIPFITGVIASKYGISSLQPLLVSLMVTLVVMWTLVPRGRRPANA</sequence>
<feature type="transmembrane region" description="Helical" evidence="7">
    <location>
        <begin position="125"/>
        <end position="143"/>
    </location>
</feature>
<feature type="transmembrane region" description="Helical" evidence="7">
    <location>
        <begin position="394"/>
        <end position="415"/>
    </location>
</feature>
<feature type="transmembrane region" description="Helical" evidence="7">
    <location>
        <begin position="273"/>
        <end position="299"/>
    </location>
</feature>
<dbReference type="SUPFAM" id="SSF103473">
    <property type="entry name" value="MFS general substrate transporter"/>
    <property type="match status" value="1"/>
</dbReference>
<feature type="transmembrane region" description="Helical" evidence="7">
    <location>
        <begin position="93"/>
        <end position="118"/>
    </location>
</feature>
<evidence type="ECO:0000259" key="8">
    <source>
        <dbReference type="PROSITE" id="PS50850"/>
    </source>
</evidence>
<dbReference type="PANTHER" id="PTHR23514">
    <property type="entry name" value="BYPASS OF STOP CODON PROTEIN 6"/>
    <property type="match status" value="1"/>
</dbReference>
<dbReference type="GO" id="GO:0022857">
    <property type="term" value="F:transmembrane transporter activity"/>
    <property type="evidence" value="ECO:0007669"/>
    <property type="project" value="InterPro"/>
</dbReference>
<evidence type="ECO:0000256" key="3">
    <source>
        <dbReference type="ARBA" id="ARBA00022448"/>
    </source>
</evidence>
<comment type="subcellular location">
    <subcellularLocation>
        <location evidence="1">Endomembrane system</location>
        <topology evidence="1">Multi-pass membrane protein</topology>
    </subcellularLocation>
</comment>
<evidence type="ECO:0000313" key="9">
    <source>
        <dbReference type="EMBL" id="KIY47903.1"/>
    </source>
</evidence>
<proteinExistence type="inferred from homology"/>
<keyword evidence="4 7" id="KW-0812">Transmembrane</keyword>
<dbReference type="EMBL" id="KN881914">
    <property type="protein sequence ID" value="KIY47903.1"/>
    <property type="molecule type" value="Genomic_DNA"/>
</dbReference>
<dbReference type="InterPro" id="IPR020846">
    <property type="entry name" value="MFS_dom"/>
</dbReference>
<feature type="transmembrane region" description="Helical" evidence="7">
    <location>
        <begin position="212"/>
        <end position="234"/>
    </location>
</feature>
<keyword evidence="10" id="KW-1185">Reference proteome</keyword>
<protein>
    <submittedName>
        <fullName evidence="9">MFS general substrate transporter</fullName>
    </submittedName>
</protein>
<gene>
    <name evidence="9" type="ORF">FISHEDRAFT_44502</name>
</gene>
<dbReference type="OrthoDB" id="413079at2759"/>
<comment type="similarity">
    <text evidence="2">Belongs to the major facilitator superfamily.</text>
</comment>
<evidence type="ECO:0000256" key="4">
    <source>
        <dbReference type="ARBA" id="ARBA00022692"/>
    </source>
</evidence>
<keyword evidence="3" id="KW-0813">Transport</keyword>
<evidence type="ECO:0000256" key="1">
    <source>
        <dbReference type="ARBA" id="ARBA00004127"/>
    </source>
</evidence>
<feature type="transmembrane region" description="Helical" evidence="7">
    <location>
        <begin position="311"/>
        <end position="330"/>
    </location>
</feature>
<organism evidence="9 10">
    <name type="scientific">Fistulina hepatica ATCC 64428</name>
    <dbReference type="NCBI Taxonomy" id="1128425"/>
    <lineage>
        <taxon>Eukaryota</taxon>
        <taxon>Fungi</taxon>
        <taxon>Dikarya</taxon>
        <taxon>Basidiomycota</taxon>
        <taxon>Agaricomycotina</taxon>
        <taxon>Agaricomycetes</taxon>
        <taxon>Agaricomycetidae</taxon>
        <taxon>Agaricales</taxon>
        <taxon>Fistulinaceae</taxon>
        <taxon>Fistulina</taxon>
    </lineage>
</organism>
<keyword evidence="5 7" id="KW-1133">Transmembrane helix</keyword>
<feature type="transmembrane region" description="Helical" evidence="7">
    <location>
        <begin position="364"/>
        <end position="382"/>
    </location>
</feature>
<dbReference type="Pfam" id="PF07690">
    <property type="entry name" value="MFS_1"/>
    <property type="match status" value="1"/>
</dbReference>